<dbReference type="InterPro" id="IPR004839">
    <property type="entry name" value="Aminotransferase_I/II_large"/>
</dbReference>
<dbReference type="Proteomes" id="UP000729402">
    <property type="component" value="Unassembled WGS sequence"/>
</dbReference>
<evidence type="ECO:0000259" key="5">
    <source>
        <dbReference type="Pfam" id="PF00155"/>
    </source>
</evidence>
<feature type="domain" description="Aminotransferase class I/classII large" evidence="5">
    <location>
        <begin position="106"/>
        <end position="177"/>
    </location>
</feature>
<evidence type="ECO:0000256" key="2">
    <source>
        <dbReference type="ARBA" id="ARBA00022576"/>
    </source>
</evidence>
<evidence type="ECO:0000313" key="6">
    <source>
        <dbReference type="EMBL" id="KAG8097219.1"/>
    </source>
</evidence>
<reference evidence="6" key="2">
    <citation type="submission" date="2021-02" db="EMBL/GenBank/DDBJ databases">
        <authorList>
            <person name="Kimball J.A."/>
            <person name="Haas M.W."/>
            <person name="Macchietto M."/>
            <person name="Kono T."/>
            <person name="Duquette J."/>
            <person name="Shao M."/>
        </authorList>
    </citation>
    <scope>NUCLEOTIDE SEQUENCE</scope>
    <source>
        <tissue evidence="6">Fresh leaf tissue</tissue>
    </source>
</reference>
<dbReference type="OrthoDB" id="1657096at2759"/>
<sequence>MISKFLEKAVPPNLRNAIADKVYSDMGIKESEVFISDGAQCDIARLQMLFGPNVTIAVQDPTFISDGQGGRWRQVRRDRVHAVHVGERLLLGPVTSAANRRDVLLGYITSREQLRQLVDFVRGNDSIIVSAYSSYVSTGGGAPWSIYEILGAREVAIEVSPVSKFAGFAGVRLGWARGGARRAALL</sequence>
<keyword evidence="3" id="KW-0808">Transferase</keyword>
<gene>
    <name evidence="6" type="ORF">GUJ93_ZPchr0013g33896</name>
</gene>
<reference evidence="6" key="1">
    <citation type="journal article" date="2021" name="bioRxiv">
        <title>Whole Genome Assembly and Annotation of Northern Wild Rice, Zizania palustris L., Supports a Whole Genome Duplication in the Zizania Genus.</title>
        <authorList>
            <person name="Haas M."/>
            <person name="Kono T."/>
            <person name="Macchietto M."/>
            <person name="Millas R."/>
            <person name="McGilp L."/>
            <person name="Shao M."/>
            <person name="Duquette J."/>
            <person name="Hirsch C.N."/>
            <person name="Kimball J."/>
        </authorList>
    </citation>
    <scope>NUCLEOTIDE SEQUENCE</scope>
    <source>
        <tissue evidence="6">Fresh leaf tissue</tissue>
    </source>
</reference>
<evidence type="ECO:0000256" key="4">
    <source>
        <dbReference type="ARBA" id="ARBA00022898"/>
    </source>
</evidence>
<evidence type="ECO:0000256" key="3">
    <source>
        <dbReference type="ARBA" id="ARBA00022679"/>
    </source>
</evidence>
<evidence type="ECO:0000313" key="7">
    <source>
        <dbReference type="Proteomes" id="UP000729402"/>
    </source>
</evidence>
<keyword evidence="4" id="KW-0663">Pyridoxal phosphate</keyword>
<keyword evidence="7" id="KW-1185">Reference proteome</keyword>
<dbReference type="InterPro" id="IPR019942">
    <property type="entry name" value="DapL/ALD1"/>
</dbReference>
<keyword evidence="2" id="KW-0032">Aminotransferase</keyword>
<dbReference type="GO" id="GO:0030170">
    <property type="term" value="F:pyridoxal phosphate binding"/>
    <property type="evidence" value="ECO:0007669"/>
    <property type="project" value="InterPro"/>
</dbReference>
<proteinExistence type="predicted"/>
<dbReference type="PANTHER" id="PTHR43144">
    <property type="entry name" value="AMINOTRANSFERASE"/>
    <property type="match status" value="1"/>
</dbReference>
<organism evidence="6 7">
    <name type="scientific">Zizania palustris</name>
    <name type="common">Northern wild rice</name>
    <dbReference type="NCBI Taxonomy" id="103762"/>
    <lineage>
        <taxon>Eukaryota</taxon>
        <taxon>Viridiplantae</taxon>
        <taxon>Streptophyta</taxon>
        <taxon>Embryophyta</taxon>
        <taxon>Tracheophyta</taxon>
        <taxon>Spermatophyta</taxon>
        <taxon>Magnoliopsida</taxon>
        <taxon>Liliopsida</taxon>
        <taxon>Poales</taxon>
        <taxon>Poaceae</taxon>
        <taxon>BOP clade</taxon>
        <taxon>Oryzoideae</taxon>
        <taxon>Oryzeae</taxon>
        <taxon>Zizaniinae</taxon>
        <taxon>Zizania</taxon>
    </lineage>
</organism>
<dbReference type="AlphaFoldDB" id="A0A8J5WY67"/>
<dbReference type="EMBL" id="JAAALK010000079">
    <property type="protein sequence ID" value="KAG8097219.1"/>
    <property type="molecule type" value="Genomic_DNA"/>
</dbReference>
<accession>A0A8J5WY67</accession>
<comment type="caution">
    <text evidence="6">The sequence shown here is derived from an EMBL/GenBank/DDBJ whole genome shotgun (WGS) entry which is preliminary data.</text>
</comment>
<comment type="cofactor">
    <cofactor evidence="1">
        <name>pyridoxal 5'-phosphate</name>
        <dbReference type="ChEBI" id="CHEBI:597326"/>
    </cofactor>
</comment>
<name>A0A8J5WY67_ZIZPA</name>
<protein>
    <recommendedName>
        <fullName evidence="5">Aminotransferase class I/classII large domain-containing protein</fullName>
    </recommendedName>
</protein>
<dbReference type="Pfam" id="PF00155">
    <property type="entry name" value="Aminotran_1_2"/>
    <property type="match status" value="1"/>
</dbReference>
<evidence type="ECO:0000256" key="1">
    <source>
        <dbReference type="ARBA" id="ARBA00001933"/>
    </source>
</evidence>
<dbReference type="GO" id="GO:0008483">
    <property type="term" value="F:transaminase activity"/>
    <property type="evidence" value="ECO:0007669"/>
    <property type="project" value="UniProtKB-KW"/>
</dbReference>